<dbReference type="AlphaFoldDB" id="A0A1L9PB41"/>
<sequence length="196" mass="23135">MSKRLDRLKQNIRKLAQTTGKTGKRKHASNNLCALTSFLVFFSSCSSCDSCRYSAGVVWTARLGYGRPRYLPLCLEFLLLVPLHLHLASFYSGYGRNPFFSASQRQVYSALMRFSNHFHINFRPHPAPSVANRLPRIRHLPRPIPAQSTTQLKHHHQHRTGKCTCSERERERERERKRENWPYWNQEYEIVRRKPR</sequence>
<dbReference type="VEuPathDB" id="FungiDB:ASPVEDRAFT_481197"/>
<reference evidence="3" key="1">
    <citation type="journal article" date="2017" name="Genome Biol.">
        <title>Comparative genomics reveals high biological diversity and specific adaptations in the industrially and medically important fungal genus Aspergillus.</title>
        <authorList>
            <person name="de Vries R.P."/>
            <person name="Riley R."/>
            <person name="Wiebenga A."/>
            <person name="Aguilar-Osorio G."/>
            <person name="Amillis S."/>
            <person name="Uchima C.A."/>
            <person name="Anderluh G."/>
            <person name="Asadollahi M."/>
            <person name="Askin M."/>
            <person name="Barry K."/>
            <person name="Battaglia E."/>
            <person name="Bayram O."/>
            <person name="Benocci T."/>
            <person name="Braus-Stromeyer S.A."/>
            <person name="Caldana C."/>
            <person name="Canovas D."/>
            <person name="Cerqueira G.C."/>
            <person name="Chen F."/>
            <person name="Chen W."/>
            <person name="Choi C."/>
            <person name="Clum A."/>
            <person name="Dos Santos R.A."/>
            <person name="Damasio A.R."/>
            <person name="Diallinas G."/>
            <person name="Emri T."/>
            <person name="Fekete E."/>
            <person name="Flipphi M."/>
            <person name="Freyberg S."/>
            <person name="Gallo A."/>
            <person name="Gournas C."/>
            <person name="Habgood R."/>
            <person name="Hainaut M."/>
            <person name="Harispe M.L."/>
            <person name="Henrissat B."/>
            <person name="Hilden K.S."/>
            <person name="Hope R."/>
            <person name="Hossain A."/>
            <person name="Karabika E."/>
            <person name="Karaffa L."/>
            <person name="Karanyi Z."/>
            <person name="Krasevec N."/>
            <person name="Kuo A."/>
            <person name="Kusch H."/>
            <person name="LaButti K."/>
            <person name="Lagendijk E.L."/>
            <person name="Lapidus A."/>
            <person name="Levasseur A."/>
            <person name="Lindquist E."/>
            <person name="Lipzen A."/>
            <person name="Logrieco A.F."/>
            <person name="MacCabe A."/>
            <person name="Maekelae M.R."/>
            <person name="Malavazi I."/>
            <person name="Melin P."/>
            <person name="Meyer V."/>
            <person name="Mielnichuk N."/>
            <person name="Miskei M."/>
            <person name="Molnar A.P."/>
            <person name="Mule G."/>
            <person name="Ngan C.Y."/>
            <person name="Orejas M."/>
            <person name="Orosz E."/>
            <person name="Ouedraogo J.P."/>
            <person name="Overkamp K.M."/>
            <person name="Park H.-S."/>
            <person name="Perrone G."/>
            <person name="Piumi F."/>
            <person name="Punt P.J."/>
            <person name="Ram A.F."/>
            <person name="Ramon A."/>
            <person name="Rauscher S."/>
            <person name="Record E."/>
            <person name="Riano-Pachon D.M."/>
            <person name="Robert V."/>
            <person name="Roehrig J."/>
            <person name="Ruller R."/>
            <person name="Salamov A."/>
            <person name="Salih N.S."/>
            <person name="Samson R.A."/>
            <person name="Sandor E."/>
            <person name="Sanguinetti M."/>
            <person name="Schuetze T."/>
            <person name="Sepcic K."/>
            <person name="Shelest E."/>
            <person name="Sherlock G."/>
            <person name="Sophianopoulou V."/>
            <person name="Squina F.M."/>
            <person name="Sun H."/>
            <person name="Susca A."/>
            <person name="Todd R.B."/>
            <person name="Tsang A."/>
            <person name="Unkles S.E."/>
            <person name="van de Wiele N."/>
            <person name="van Rossen-Uffink D."/>
            <person name="Oliveira J.V."/>
            <person name="Vesth T.C."/>
            <person name="Visser J."/>
            <person name="Yu J.-H."/>
            <person name="Zhou M."/>
            <person name="Andersen M.R."/>
            <person name="Archer D.B."/>
            <person name="Baker S.E."/>
            <person name="Benoit I."/>
            <person name="Brakhage A.A."/>
            <person name="Braus G.H."/>
            <person name="Fischer R."/>
            <person name="Frisvad J.C."/>
            <person name="Goldman G.H."/>
            <person name="Houbraken J."/>
            <person name="Oakley B."/>
            <person name="Pocsi I."/>
            <person name="Scazzocchio C."/>
            <person name="Seiboth B."/>
            <person name="vanKuyk P.A."/>
            <person name="Wortman J."/>
            <person name="Dyer P.S."/>
            <person name="Grigoriev I.V."/>
        </authorList>
    </citation>
    <scope>NUCLEOTIDE SEQUENCE [LARGE SCALE GENOMIC DNA]</scope>
    <source>
        <strain evidence="3">CBS 583.65</strain>
    </source>
</reference>
<dbReference type="GeneID" id="63729464"/>
<organism evidence="2 3">
    <name type="scientific">Aspergillus versicolor CBS 583.65</name>
    <dbReference type="NCBI Taxonomy" id="1036611"/>
    <lineage>
        <taxon>Eukaryota</taxon>
        <taxon>Fungi</taxon>
        <taxon>Dikarya</taxon>
        <taxon>Ascomycota</taxon>
        <taxon>Pezizomycotina</taxon>
        <taxon>Eurotiomycetes</taxon>
        <taxon>Eurotiomycetidae</taxon>
        <taxon>Eurotiales</taxon>
        <taxon>Aspergillaceae</taxon>
        <taxon>Aspergillus</taxon>
        <taxon>Aspergillus subgen. Nidulantes</taxon>
    </lineage>
</organism>
<proteinExistence type="predicted"/>
<name>A0A1L9PB41_ASPVE</name>
<gene>
    <name evidence="2" type="ORF">ASPVEDRAFT_481197</name>
</gene>
<feature type="compositionally biased region" description="Basic residues" evidence="1">
    <location>
        <begin position="152"/>
        <end position="161"/>
    </location>
</feature>
<protein>
    <submittedName>
        <fullName evidence="2">Uncharacterized protein</fullName>
    </submittedName>
</protein>
<dbReference type="RefSeq" id="XP_040664494.1">
    <property type="nucleotide sequence ID" value="XM_040813953.1"/>
</dbReference>
<evidence type="ECO:0000256" key="1">
    <source>
        <dbReference type="SAM" id="MobiDB-lite"/>
    </source>
</evidence>
<feature type="region of interest" description="Disordered" evidence="1">
    <location>
        <begin position="147"/>
        <end position="172"/>
    </location>
</feature>
<keyword evidence="3" id="KW-1185">Reference proteome</keyword>
<dbReference type="Proteomes" id="UP000184073">
    <property type="component" value="Unassembled WGS sequence"/>
</dbReference>
<evidence type="ECO:0000313" key="3">
    <source>
        <dbReference type="Proteomes" id="UP000184073"/>
    </source>
</evidence>
<dbReference type="EMBL" id="KV878126">
    <property type="protein sequence ID" value="OJI98731.1"/>
    <property type="molecule type" value="Genomic_DNA"/>
</dbReference>
<accession>A0A1L9PB41</accession>
<evidence type="ECO:0000313" key="2">
    <source>
        <dbReference type="EMBL" id="OJI98731.1"/>
    </source>
</evidence>